<gene>
    <name evidence="10" type="ORF">ILUMI_03849</name>
</gene>
<dbReference type="Pfam" id="PF02949">
    <property type="entry name" value="7tm_6"/>
    <property type="match status" value="1"/>
</dbReference>
<name>A0A8K0GJJ5_IGNLU</name>
<dbReference type="GO" id="GO:0007165">
    <property type="term" value="P:signal transduction"/>
    <property type="evidence" value="ECO:0007669"/>
    <property type="project" value="UniProtKB-KW"/>
</dbReference>
<evidence type="ECO:0000313" key="11">
    <source>
        <dbReference type="Proteomes" id="UP000801492"/>
    </source>
</evidence>
<sequence>MIEYATVAPLVCLEIYAATESSVVQTTIRHCTIFVVLTAQLAFYCIPANYLTNEAVAISDAIYSSNWYSHYLPSLTKPILFMIQNSQREIIITAGGILIINARTVLNVLKVAWSTCTVIKGIK</sequence>
<keyword evidence="7" id="KW-0472">Membrane</keyword>
<dbReference type="PANTHER" id="PTHR21137:SF35">
    <property type="entry name" value="ODORANT RECEPTOR 19A-RELATED"/>
    <property type="match status" value="1"/>
</dbReference>
<dbReference type="GO" id="GO:0005549">
    <property type="term" value="F:odorant binding"/>
    <property type="evidence" value="ECO:0007669"/>
    <property type="project" value="InterPro"/>
</dbReference>
<keyword evidence="6" id="KW-1133">Transmembrane helix</keyword>
<evidence type="ECO:0000256" key="7">
    <source>
        <dbReference type="ARBA" id="ARBA00023136"/>
    </source>
</evidence>
<keyword evidence="3" id="KW-0716">Sensory transduction</keyword>
<keyword evidence="8" id="KW-0675">Receptor</keyword>
<reference evidence="10" key="1">
    <citation type="submission" date="2019-08" db="EMBL/GenBank/DDBJ databases">
        <title>The genome of the North American firefly Photinus pyralis.</title>
        <authorList>
            <consortium name="Photinus pyralis genome working group"/>
            <person name="Fallon T.R."/>
            <person name="Sander Lower S.E."/>
            <person name="Weng J.-K."/>
        </authorList>
    </citation>
    <scope>NUCLEOTIDE SEQUENCE</scope>
    <source>
        <strain evidence="10">TRF0915ILg1</strain>
        <tissue evidence="10">Whole body</tissue>
    </source>
</reference>
<proteinExistence type="predicted"/>
<dbReference type="OrthoDB" id="6696021at2759"/>
<comment type="caution">
    <text evidence="10">The sequence shown here is derived from an EMBL/GenBank/DDBJ whole genome shotgun (WGS) entry which is preliminary data.</text>
</comment>
<dbReference type="GO" id="GO:0004984">
    <property type="term" value="F:olfactory receptor activity"/>
    <property type="evidence" value="ECO:0007669"/>
    <property type="project" value="InterPro"/>
</dbReference>
<comment type="subcellular location">
    <subcellularLocation>
        <location evidence="1">Cell membrane</location>
        <topology evidence="1">Multi-pass membrane protein</topology>
    </subcellularLocation>
</comment>
<keyword evidence="9" id="KW-0807">Transducer</keyword>
<evidence type="ECO:0000256" key="9">
    <source>
        <dbReference type="ARBA" id="ARBA00023224"/>
    </source>
</evidence>
<accession>A0A8K0GJJ5</accession>
<keyword evidence="4" id="KW-0812">Transmembrane</keyword>
<dbReference type="EMBL" id="VTPC01001331">
    <property type="protein sequence ID" value="KAF2902339.1"/>
    <property type="molecule type" value="Genomic_DNA"/>
</dbReference>
<evidence type="ECO:0000256" key="6">
    <source>
        <dbReference type="ARBA" id="ARBA00022989"/>
    </source>
</evidence>
<dbReference type="Proteomes" id="UP000801492">
    <property type="component" value="Unassembled WGS sequence"/>
</dbReference>
<keyword evidence="5" id="KW-0552">Olfaction</keyword>
<evidence type="ECO:0000313" key="10">
    <source>
        <dbReference type="EMBL" id="KAF2902339.1"/>
    </source>
</evidence>
<dbReference type="GO" id="GO:0005886">
    <property type="term" value="C:plasma membrane"/>
    <property type="evidence" value="ECO:0007669"/>
    <property type="project" value="UniProtKB-SubCell"/>
</dbReference>
<evidence type="ECO:0000256" key="5">
    <source>
        <dbReference type="ARBA" id="ARBA00022725"/>
    </source>
</evidence>
<organism evidence="10 11">
    <name type="scientific">Ignelater luminosus</name>
    <name type="common">Cucubano</name>
    <name type="synonym">Pyrophorus luminosus</name>
    <dbReference type="NCBI Taxonomy" id="2038154"/>
    <lineage>
        <taxon>Eukaryota</taxon>
        <taxon>Metazoa</taxon>
        <taxon>Ecdysozoa</taxon>
        <taxon>Arthropoda</taxon>
        <taxon>Hexapoda</taxon>
        <taxon>Insecta</taxon>
        <taxon>Pterygota</taxon>
        <taxon>Neoptera</taxon>
        <taxon>Endopterygota</taxon>
        <taxon>Coleoptera</taxon>
        <taxon>Polyphaga</taxon>
        <taxon>Elateriformia</taxon>
        <taxon>Elateroidea</taxon>
        <taxon>Elateridae</taxon>
        <taxon>Agrypninae</taxon>
        <taxon>Pyrophorini</taxon>
        <taxon>Ignelater</taxon>
    </lineage>
</organism>
<evidence type="ECO:0000256" key="3">
    <source>
        <dbReference type="ARBA" id="ARBA00022606"/>
    </source>
</evidence>
<dbReference type="PANTHER" id="PTHR21137">
    <property type="entry name" value="ODORANT RECEPTOR"/>
    <property type="match status" value="1"/>
</dbReference>
<evidence type="ECO:0000256" key="8">
    <source>
        <dbReference type="ARBA" id="ARBA00023170"/>
    </source>
</evidence>
<evidence type="ECO:0000256" key="4">
    <source>
        <dbReference type="ARBA" id="ARBA00022692"/>
    </source>
</evidence>
<evidence type="ECO:0000256" key="1">
    <source>
        <dbReference type="ARBA" id="ARBA00004651"/>
    </source>
</evidence>
<keyword evidence="2" id="KW-1003">Cell membrane</keyword>
<dbReference type="InterPro" id="IPR004117">
    <property type="entry name" value="7tm6_olfct_rcpt"/>
</dbReference>
<keyword evidence="11" id="KW-1185">Reference proteome</keyword>
<protein>
    <submittedName>
        <fullName evidence="10">Uncharacterized protein</fullName>
    </submittedName>
</protein>
<evidence type="ECO:0000256" key="2">
    <source>
        <dbReference type="ARBA" id="ARBA00022475"/>
    </source>
</evidence>
<dbReference type="AlphaFoldDB" id="A0A8K0GJJ5"/>